<sequence length="338" mass="37532">MPSITSGTVLVTGASGYIGAWVVRYLVDQGYSIIVAVRNDQQGEFIVNRFPEYKGKVSHINVPDIQKEGAYDEAVKGVDAIIHAASPVVWIWEDPEEIIGPAIKGATGILRSAQKYGTNVKRVLITSSTVAIHSSEYDGDQKPGLTYDENTWNIKAMEMKHDKSSSPWLVYNTAKTRAEKAAFDYVRDNKPAFDLVTILPTYNWGPHIHQVGKEYGSTPGMFLSTFASPDTTGKLIGDWVDVRDCARLHVLALQNEAIAGERLITTNGLFAWQDLYDILNDAGYDAPGKETKGVGNSKQYTIILNDKTFKFFPDFKYRSLEESVREMGEAFKEGGFIQ</sequence>
<evidence type="ECO:0000313" key="2">
    <source>
        <dbReference type="Proteomes" id="UP000814140"/>
    </source>
</evidence>
<proteinExistence type="predicted"/>
<evidence type="ECO:0000313" key="1">
    <source>
        <dbReference type="EMBL" id="KAI0061974.1"/>
    </source>
</evidence>
<protein>
    <submittedName>
        <fullName evidence="1">D-lactaldehyde dehydrogenase</fullName>
    </submittedName>
</protein>
<accession>A0ACB8SZI5</accession>
<organism evidence="1 2">
    <name type="scientific">Artomyces pyxidatus</name>
    <dbReference type="NCBI Taxonomy" id="48021"/>
    <lineage>
        <taxon>Eukaryota</taxon>
        <taxon>Fungi</taxon>
        <taxon>Dikarya</taxon>
        <taxon>Basidiomycota</taxon>
        <taxon>Agaricomycotina</taxon>
        <taxon>Agaricomycetes</taxon>
        <taxon>Russulales</taxon>
        <taxon>Auriscalpiaceae</taxon>
        <taxon>Artomyces</taxon>
    </lineage>
</organism>
<keyword evidence="2" id="KW-1185">Reference proteome</keyword>
<comment type="caution">
    <text evidence="1">The sequence shown here is derived from an EMBL/GenBank/DDBJ whole genome shotgun (WGS) entry which is preliminary data.</text>
</comment>
<name>A0ACB8SZI5_9AGAM</name>
<dbReference type="EMBL" id="MU277210">
    <property type="protein sequence ID" value="KAI0061974.1"/>
    <property type="molecule type" value="Genomic_DNA"/>
</dbReference>
<reference evidence="1" key="2">
    <citation type="journal article" date="2022" name="New Phytol.">
        <title>Evolutionary transition to the ectomycorrhizal habit in the genomes of a hyperdiverse lineage of mushroom-forming fungi.</title>
        <authorList>
            <person name="Looney B."/>
            <person name="Miyauchi S."/>
            <person name="Morin E."/>
            <person name="Drula E."/>
            <person name="Courty P.E."/>
            <person name="Kohler A."/>
            <person name="Kuo A."/>
            <person name="LaButti K."/>
            <person name="Pangilinan J."/>
            <person name="Lipzen A."/>
            <person name="Riley R."/>
            <person name="Andreopoulos W."/>
            <person name="He G."/>
            <person name="Johnson J."/>
            <person name="Nolan M."/>
            <person name="Tritt A."/>
            <person name="Barry K.W."/>
            <person name="Grigoriev I.V."/>
            <person name="Nagy L.G."/>
            <person name="Hibbett D."/>
            <person name="Henrissat B."/>
            <person name="Matheny P.B."/>
            <person name="Labbe J."/>
            <person name="Martin F.M."/>
        </authorList>
    </citation>
    <scope>NUCLEOTIDE SEQUENCE</scope>
    <source>
        <strain evidence="1">HHB10654</strain>
    </source>
</reference>
<reference evidence="1" key="1">
    <citation type="submission" date="2021-03" db="EMBL/GenBank/DDBJ databases">
        <authorList>
            <consortium name="DOE Joint Genome Institute"/>
            <person name="Ahrendt S."/>
            <person name="Looney B.P."/>
            <person name="Miyauchi S."/>
            <person name="Morin E."/>
            <person name="Drula E."/>
            <person name="Courty P.E."/>
            <person name="Chicoki N."/>
            <person name="Fauchery L."/>
            <person name="Kohler A."/>
            <person name="Kuo A."/>
            <person name="Labutti K."/>
            <person name="Pangilinan J."/>
            <person name="Lipzen A."/>
            <person name="Riley R."/>
            <person name="Andreopoulos W."/>
            <person name="He G."/>
            <person name="Johnson J."/>
            <person name="Barry K.W."/>
            <person name="Grigoriev I.V."/>
            <person name="Nagy L."/>
            <person name="Hibbett D."/>
            <person name="Henrissat B."/>
            <person name="Matheny P.B."/>
            <person name="Labbe J."/>
            <person name="Martin F."/>
        </authorList>
    </citation>
    <scope>NUCLEOTIDE SEQUENCE</scope>
    <source>
        <strain evidence="1">HHB10654</strain>
    </source>
</reference>
<dbReference type="Proteomes" id="UP000814140">
    <property type="component" value="Unassembled WGS sequence"/>
</dbReference>
<gene>
    <name evidence="1" type="ORF">BV25DRAFT_1826276</name>
</gene>